<dbReference type="SUPFAM" id="SSF48452">
    <property type="entry name" value="TPR-like"/>
    <property type="match status" value="1"/>
</dbReference>
<feature type="repeat" description="TPR" evidence="1">
    <location>
        <begin position="362"/>
        <end position="395"/>
    </location>
</feature>
<dbReference type="Pfam" id="PF00756">
    <property type="entry name" value="Esterase"/>
    <property type="match status" value="1"/>
</dbReference>
<evidence type="ECO:0000256" key="1">
    <source>
        <dbReference type="PROSITE-ProRule" id="PRU00339"/>
    </source>
</evidence>
<dbReference type="InterPro" id="IPR000801">
    <property type="entry name" value="Esterase-like"/>
</dbReference>
<keyword evidence="1" id="KW-0802">TPR repeat</keyword>
<keyword evidence="2" id="KW-0378">Hydrolase</keyword>
<dbReference type="RefSeq" id="WP_279296453.1">
    <property type="nucleotide sequence ID" value="NZ_JAOTIF010000004.1"/>
</dbReference>
<dbReference type="InterPro" id="IPR029058">
    <property type="entry name" value="AB_hydrolase_fold"/>
</dbReference>
<gene>
    <name evidence="2" type="ORF">OCK74_07770</name>
</gene>
<proteinExistence type="predicted"/>
<reference evidence="2" key="2">
    <citation type="submission" date="2023-04" db="EMBL/GenBank/DDBJ databases">
        <title>Paracnuella aquatica gen. nov., sp. nov., a member of the family Chitinophagaceae isolated from a hot spring.</title>
        <authorList>
            <person name="Wang C."/>
        </authorList>
    </citation>
    <scope>NUCLEOTIDE SEQUENCE</scope>
    <source>
        <strain evidence="2">LB-8</strain>
    </source>
</reference>
<reference evidence="2" key="1">
    <citation type="submission" date="2022-09" db="EMBL/GenBank/DDBJ databases">
        <authorList>
            <person name="Yuan C."/>
            <person name="Ke Z."/>
        </authorList>
    </citation>
    <scope>NUCLEOTIDE SEQUENCE</scope>
    <source>
        <strain evidence="2">LB-8</strain>
    </source>
</reference>
<dbReference type="InterPro" id="IPR050583">
    <property type="entry name" value="Mycobacterial_A85_antigen"/>
</dbReference>
<comment type="caution">
    <text evidence="2">The sequence shown here is derived from an EMBL/GenBank/DDBJ whole genome shotgun (WGS) entry which is preliminary data.</text>
</comment>
<dbReference type="Proteomes" id="UP001155483">
    <property type="component" value="Unassembled WGS sequence"/>
</dbReference>
<dbReference type="Gene3D" id="3.40.50.1820">
    <property type="entry name" value="alpha/beta hydrolase"/>
    <property type="match status" value="1"/>
</dbReference>
<accession>A0A9X3BFJ6</accession>
<organism evidence="2 3">
    <name type="scientific">Paraflavisolibacter caeni</name>
    <dbReference type="NCBI Taxonomy" id="2982496"/>
    <lineage>
        <taxon>Bacteria</taxon>
        <taxon>Pseudomonadati</taxon>
        <taxon>Bacteroidota</taxon>
        <taxon>Chitinophagia</taxon>
        <taxon>Chitinophagales</taxon>
        <taxon>Chitinophagaceae</taxon>
        <taxon>Paraflavisolibacter</taxon>
    </lineage>
</organism>
<name>A0A9X3BFJ6_9BACT</name>
<protein>
    <submittedName>
        <fullName evidence="2">Alpha/beta hydrolase-fold protein</fullName>
    </submittedName>
</protein>
<dbReference type="SUPFAM" id="SSF53474">
    <property type="entry name" value="alpha/beta-Hydrolases"/>
    <property type="match status" value="1"/>
</dbReference>
<dbReference type="PANTHER" id="PTHR48098">
    <property type="entry name" value="ENTEROCHELIN ESTERASE-RELATED"/>
    <property type="match status" value="1"/>
</dbReference>
<dbReference type="AlphaFoldDB" id="A0A9X3BFJ6"/>
<dbReference type="GO" id="GO:0016787">
    <property type="term" value="F:hydrolase activity"/>
    <property type="evidence" value="ECO:0007669"/>
    <property type="project" value="UniProtKB-KW"/>
</dbReference>
<sequence>MHRNFPFPAVLHLRRKAVVIIIMMMAAVPLYAQWSTAKPDIKEYTLTSKVLNQKRKITIYRPPVLSKYSESVSPVFYVLDGEFSAFYYCTLVNYCCQRMPGLPPITVVGIENEPSFITESGGTNSIGRNRDFTPIVARDSTFYKTSGGAEKFLQFINEELVPFVEKDYKKMPYRVFAGNSLGGWLVMHTFLKHPGMFNAYIATSPAMQMDKSAYMQTVEETILNATERNNRLFFSVGNEPDPYLPNARKIDSLLKNKNFKGLTYRFTYYPKEGHSTLKAMQDGFQYIFRMEELPVYETPLSNITYSKFEDHYKNLSQIFGYAMKPDEGMINSYGYYLLNSAKDVDRALEFFKKNVENYPQSANVYDSYAEALLVKGDKENALINYEKAFAMDPTNTGARDIIIELRKGK</sequence>
<evidence type="ECO:0000313" key="2">
    <source>
        <dbReference type="EMBL" id="MCU7549009.1"/>
    </source>
</evidence>
<dbReference type="InterPro" id="IPR011990">
    <property type="entry name" value="TPR-like_helical_dom_sf"/>
</dbReference>
<dbReference type="EMBL" id="JAOTIF010000004">
    <property type="protein sequence ID" value="MCU7549009.1"/>
    <property type="molecule type" value="Genomic_DNA"/>
</dbReference>
<dbReference type="PROSITE" id="PS50005">
    <property type="entry name" value="TPR"/>
    <property type="match status" value="1"/>
</dbReference>
<evidence type="ECO:0000313" key="3">
    <source>
        <dbReference type="Proteomes" id="UP001155483"/>
    </source>
</evidence>
<keyword evidence="3" id="KW-1185">Reference proteome</keyword>
<dbReference type="PANTHER" id="PTHR48098:SF6">
    <property type="entry name" value="FERRI-BACILLIBACTIN ESTERASE BESA"/>
    <property type="match status" value="1"/>
</dbReference>
<dbReference type="InterPro" id="IPR019734">
    <property type="entry name" value="TPR_rpt"/>
</dbReference>